<dbReference type="EMBL" id="ML976614">
    <property type="protein sequence ID" value="KAF1851752.1"/>
    <property type="molecule type" value="Genomic_DNA"/>
</dbReference>
<feature type="non-terminal residue" evidence="1">
    <location>
        <position position="1"/>
    </location>
</feature>
<sequence>TLISVLRSLYALPMDCYKRGDFEVELQLDNRGGMKEQAVGAVAKDAASASQYVVFFTTDDCNPENVIDNAWLDYGCSSGLPNNPHGYKS</sequence>
<reference evidence="1" key="1">
    <citation type="submission" date="2020-01" db="EMBL/GenBank/DDBJ databases">
        <authorList>
            <consortium name="DOE Joint Genome Institute"/>
            <person name="Haridas S."/>
            <person name="Albert R."/>
            <person name="Binder M."/>
            <person name="Bloem J."/>
            <person name="Labutti K."/>
            <person name="Salamov A."/>
            <person name="Andreopoulos B."/>
            <person name="Baker S.E."/>
            <person name="Barry K."/>
            <person name="Bills G."/>
            <person name="Bluhm B.H."/>
            <person name="Cannon C."/>
            <person name="Castanera R."/>
            <person name="Culley D.E."/>
            <person name="Daum C."/>
            <person name="Ezra D."/>
            <person name="Gonzalez J.B."/>
            <person name="Henrissat B."/>
            <person name="Kuo A."/>
            <person name="Liang C."/>
            <person name="Lipzen A."/>
            <person name="Lutzoni F."/>
            <person name="Magnuson J."/>
            <person name="Mondo S."/>
            <person name="Nolan M."/>
            <person name="Ohm R."/>
            <person name="Pangilinan J."/>
            <person name="Park H.-J."/>
            <person name="Ramirez L."/>
            <person name="Alfaro M."/>
            <person name="Sun H."/>
            <person name="Tritt A."/>
            <person name="Yoshinaga Y."/>
            <person name="Zwiers L.-H."/>
            <person name="Turgeon B.G."/>
            <person name="Goodwin S.B."/>
            <person name="Spatafora J.W."/>
            <person name="Crous P.W."/>
            <person name="Grigoriev I.V."/>
        </authorList>
    </citation>
    <scope>NUCLEOTIDE SEQUENCE</scope>
    <source>
        <strain evidence="1">CBS 394.84</strain>
    </source>
</reference>
<comment type="caution">
    <text evidence="1">The sequence shown here is derived from an EMBL/GenBank/DDBJ whole genome shotgun (WGS) entry which is preliminary data.</text>
</comment>
<dbReference type="Proteomes" id="UP000800039">
    <property type="component" value="Unassembled WGS sequence"/>
</dbReference>
<gene>
    <name evidence="1" type="ORF">K460DRAFT_266846</name>
</gene>
<keyword evidence="2" id="KW-1185">Reference proteome</keyword>
<dbReference type="OrthoDB" id="3795376at2759"/>
<evidence type="ECO:0000313" key="2">
    <source>
        <dbReference type="Proteomes" id="UP000800039"/>
    </source>
</evidence>
<evidence type="ECO:0000313" key="1">
    <source>
        <dbReference type="EMBL" id="KAF1851752.1"/>
    </source>
</evidence>
<organism evidence="1 2">
    <name type="scientific">Cucurbitaria berberidis CBS 394.84</name>
    <dbReference type="NCBI Taxonomy" id="1168544"/>
    <lineage>
        <taxon>Eukaryota</taxon>
        <taxon>Fungi</taxon>
        <taxon>Dikarya</taxon>
        <taxon>Ascomycota</taxon>
        <taxon>Pezizomycotina</taxon>
        <taxon>Dothideomycetes</taxon>
        <taxon>Pleosporomycetidae</taxon>
        <taxon>Pleosporales</taxon>
        <taxon>Pleosporineae</taxon>
        <taxon>Cucurbitariaceae</taxon>
        <taxon>Cucurbitaria</taxon>
    </lineage>
</organism>
<accession>A0A9P4LEV3</accession>
<feature type="non-terminal residue" evidence="1">
    <location>
        <position position="89"/>
    </location>
</feature>
<dbReference type="AlphaFoldDB" id="A0A9P4LEV3"/>
<name>A0A9P4LEV3_9PLEO</name>
<dbReference type="GeneID" id="63844767"/>
<proteinExistence type="predicted"/>
<dbReference type="RefSeq" id="XP_040794315.1">
    <property type="nucleotide sequence ID" value="XM_040927514.1"/>
</dbReference>
<protein>
    <submittedName>
        <fullName evidence="1">Uncharacterized protein</fullName>
    </submittedName>
</protein>